<dbReference type="EMBL" id="JARXVQ010000001">
    <property type="protein sequence ID" value="MDH6180189.1"/>
    <property type="molecule type" value="Genomic_DNA"/>
</dbReference>
<evidence type="ECO:0000256" key="2">
    <source>
        <dbReference type="SAM" id="Phobius"/>
    </source>
</evidence>
<evidence type="ECO:0000313" key="3">
    <source>
        <dbReference type="EMBL" id="MDH6180189.1"/>
    </source>
</evidence>
<gene>
    <name evidence="3" type="ORF">M2152_000371</name>
</gene>
<feature type="region of interest" description="Disordered" evidence="1">
    <location>
        <begin position="262"/>
        <end position="281"/>
    </location>
</feature>
<evidence type="ECO:0000313" key="4">
    <source>
        <dbReference type="Proteomes" id="UP001160142"/>
    </source>
</evidence>
<reference evidence="3 4" key="1">
    <citation type="submission" date="2023-04" db="EMBL/GenBank/DDBJ databases">
        <title>Genome Encyclopedia of Bacteria and Archaea VI: Functional Genomics of Type Strains.</title>
        <authorList>
            <person name="Whitman W."/>
        </authorList>
    </citation>
    <scope>NUCLEOTIDE SEQUENCE [LARGE SCALE GENOMIC DNA]</scope>
    <source>
        <strain evidence="3 4">SG_E_30_P1</strain>
    </source>
</reference>
<comment type="caution">
    <text evidence="3">The sequence shown here is derived from an EMBL/GenBank/DDBJ whole genome shotgun (WGS) entry which is preliminary data.</text>
</comment>
<sequence length="415" mass="44626">MDLLAGASLAVGTLVVLVVALGIVGFVVLFRRRGDRSVTGGGLAELNRTAGTLLVRLDDDVRDAEAEVGFALAQFGTESAQPFVAALNRARADLAEAFRLRQALDDAIPDTPREQREWTLQIIALCERAERELGEQERTFRRRRSEEGSAASTLEGIRRSIREQQSRLGGAHALADEVHTRYATRAAAGIRQLVDRADSLLRDAEHTTDAAAATISQSRVTAVAPDLAEAARQVRDAAERLDAVERRAAELAEARAALEERRASAAADVDEARAEVDRAPEPESARAILEAIDAVLAVAPSDPADPVDDLERLGDALARLDLALAASRNEADRRAHARAAYEGTLVSARSQISVARELVANGRVGVDARTRLAEAERQLVIAQAETDPVEALDAIRRAVTHARDADALARYNTMG</sequence>
<keyword evidence="4" id="KW-1185">Reference proteome</keyword>
<dbReference type="RefSeq" id="WP_322132555.1">
    <property type="nucleotide sequence ID" value="NZ_CP085036.1"/>
</dbReference>
<keyword evidence="2" id="KW-0472">Membrane</keyword>
<feature type="compositionally biased region" description="Basic and acidic residues" evidence="1">
    <location>
        <begin position="136"/>
        <end position="147"/>
    </location>
</feature>
<name>A0ABT6KLY8_9MICO</name>
<evidence type="ECO:0000256" key="1">
    <source>
        <dbReference type="SAM" id="MobiDB-lite"/>
    </source>
</evidence>
<feature type="transmembrane region" description="Helical" evidence="2">
    <location>
        <begin position="6"/>
        <end position="30"/>
    </location>
</feature>
<organism evidence="3 4">
    <name type="scientific">Antiquaquibacter oligotrophicus</name>
    <dbReference type="NCBI Taxonomy" id="2880260"/>
    <lineage>
        <taxon>Bacteria</taxon>
        <taxon>Bacillati</taxon>
        <taxon>Actinomycetota</taxon>
        <taxon>Actinomycetes</taxon>
        <taxon>Micrococcales</taxon>
        <taxon>Microbacteriaceae</taxon>
        <taxon>Antiquaquibacter</taxon>
    </lineage>
</organism>
<keyword evidence="2" id="KW-1133">Transmembrane helix</keyword>
<proteinExistence type="predicted"/>
<dbReference type="Proteomes" id="UP001160142">
    <property type="component" value="Unassembled WGS sequence"/>
</dbReference>
<feature type="compositionally biased region" description="Basic and acidic residues" evidence="1">
    <location>
        <begin position="270"/>
        <end position="281"/>
    </location>
</feature>
<protein>
    <submittedName>
        <fullName evidence="3">Chromosome segregation ATPase</fullName>
    </submittedName>
</protein>
<feature type="region of interest" description="Disordered" evidence="1">
    <location>
        <begin position="136"/>
        <end position="155"/>
    </location>
</feature>
<keyword evidence="2" id="KW-0812">Transmembrane</keyword>
<accession>A0ABT6KLY8</accession>